<gene>
    <name evidence="7" type="ORF">SNE40_015721</name>
</gene>
<evidence type="ECO:0000256" key="2">
    <source>
        <dbReference type="ARBA" id="ARBA00022670"/>
    </source>
</evidence>
<feature type="region of interest" description="Disordered" evidence="5">
    <location>
        <begin position="1452"/>
        <end position="1673"/>
    </location>
</feature>
<keyword evidence="2" id="KW-0645">Protease</keyword>
<feature type="compositionally biased region" description="Low complexity" evidence="5">
    <location>
        <begin position="1615"/>
        <end position="1647"/>
    </location>
</feature>
<dbReference type="Gene3D" id="3.90.1720.10">
    <property type="entry name" value="endopeptidase domain like (from Nostoc punctiforme)"/>
    <property type="match status" value="1"/>
</dbReference>
<dbReference type="Pfam" id="PF03133">
    <property type="entry name" value="TTL"/>
    <property type="match status" value="1"/>
</dbReference>
<feature type="region of interest" description="Disordered" evidence="5">
    <location>
        <begin position="992"/>
        <end position="1059"/>
    </location>
</feature>
<reference evidence="7 8" key="1">
    <citation type="submission" date="2024-01" db="EMBL/GenBank/DDBJ databases">
        <title>The genome of the rayed Mediterranean limpet Patella caerulea (Linnaeus, 1758).</title>
        <authorList>
            <person name="Anh-Thu Weber A."/>
            <person name="Halstead-Nussloch G."/>
        </authorList>
    </citation>
    <scope>NUCLEOTIDE SEQUENCE [LARGE SCALE GENOMIC DNA]</scope>
    <source>
        <strain evidence="7">AATW-2023a</strain>
        <tissue evidence="7">Whole specimen</tissue>
    </source>
</reference>
<feature type="compositionally biased region" description="Low complexity" evidence="5">
    <location>
        <begin position="1541"/>
        <end position="1567"/>
    </location>
</feature>
<dbReference type="InterPro" id="IPR038765">
    <property type="entry name" value="Papain-like_cys_pep_sf"/>
</dbReference>
<name>A0AAN8JKI0_PATCE</name>
<feature type="domain" description="NlpC/P60" evidence="6">
    <location>
        <begin position="93"/>
        <end position="239"/>
    </location>
</feature>
<feature type="region of interest" description="Disordered" evidence="5">
    <location>
        <begin position="271"/>
        <end position="290"/>
    </location>
</feature>
<evidence type="ECO:0000256" key="1">
    <source>
        <dbReference type="ARBA" id="ARBA00007074"/>
    </source>
</evidence>
<evidence type="ECO:0000256" key="5">
    <source>
        <dbReference type="SAM" id="MobiDB-lite"/>
    </source>
</evidence>
<evidence type="ECO:0000313" key="8">
    <source>
        <dbReference type="Proteomes" id="UP001347796"/>
    </source>
</evidence>
<feature type="compositionally biased region" description="Acidic residues" evidence="5">
    <location>
        <begin position="274"/>
        <end position="290"/>
    </location>
</feature>
<dbReference type="PROSITE" id="PS51935">
    <property type="entry name" value="NLPC_P60"/>
    <property type="match status" value="1"/>
</dbReference>
<dbReference type="PANTHER" id="PTHR47664:SF1">
    <property type="entry name" value="CHROMOSOME UNDETERMINED SCAFFOLD_14, WHOLE GENOME SHOTGUN SEQUENCE"/>
    <property type="match status" value="1"/>
</dbReference>
<accession>A0AAN8JKI0</accession>
<evidence type="ECO:0000259" key="6">
    <source>
        <dbReference type="PROSITE" id="PS51935"/>
    </source>
</evidence>
<feature type="compositionally biased region" description="Pro residues" evidence="5">
    <location>
        <begin position="1603"/>
        <end position="1614"/>
    </location>
</feature>
<dbReference type="GO" id="GO:0006508">
    <property type="term" value="P:proteolysis"/>
    <property type="evidence" value="ECO:0007669"/>
    <property type="project" value="UniProtKB-KW"/>
</dbReference>
<comment type="similarity">
    <text evidence="1">Belongs to the peptidase C40 family.</text>
</comment>
<evidence type="ECO:0000256" key="3">
    <source>
        <dbReference type="ARBA" id="ARBA00022801"/>
    </source>
</evidence>
<dbReference type="EMBL" id="JAZGQO010000010">
    <property type="protein sequence ID" value="KAK6177666.1"/>
    <property type="molecule type" value="Genomic_DNA"/>
</dbReference>
<organism evidence="7 8">
    <name type="scientific">Patella caerulea</name>
    <name type="common">Rayed Mediterranean limpet</name>
    <dbReference type="NCBI Taxonomy" id="87958"/>
    <lineage>
        <taxon>Eukaryota</taxon>
        <taxon>Metazoa</taxon>
        <taxon>Spiralia</taxon>
        <taxon>Lophotrochozoa</taxon>
        <taxon>Mollusca</taxon>
        <taxon>Gastropoda</taxon>
        <taxon>Patellogastropoda</taxon>
        <taxon>Patelloidea</taxon>
        <taxon>Patellidae</taxon>
        <taxon>Patella</taxon>
    </lineage>
</organism>
<dbReference type="GO" id="GO:0008234">
    <property type="term" value="F:cysteine-type peptidase activity"/>
    <property type="evidence" value="ECO:0007669"/>
    <property type="project" value="UniProtKB-KW"/>
</dbReference>
<dbReference type="SUPFAM" id="SSF54001">
    <property type="entry name" value="Cysteine proteinases"/>
    <property type="match status" value="1"/>
</dbReference>
<dbReference type="PANTHER" id="PTHR47664">
    <property type="entry name" value="NLPC_P60 DOMAIN-CONTAINING PROTEIN"/>
    <property type="match status" value="1"/>
</dbReference>
<dbReference type="SUPFAM" id="SSF56059">
    <property type="entry name" value="Glutathione synthetase ATP-binding domain-like"/>
    <property type="match status" value="1"/>
</dbReference>
<sequence>MADIERSDSPHLRDSKTQLVLRSNEIKEKMPNELEDKNISSFKIDVGTEKKCKNISLQEAFQKFRKARQESVKESRKMKERQIDLNSDPERMELLRNKFIEQSKKYFGVPYARKYWPPDTPEYNSRIFLDCCGLVRQVLRDLRKEFGFYIGPWNQAYMYDTLPITVDKEEDMRPGDLVFMSGIYTNPKNKKQRHDMTHVEIWLGDGPKTIGSRWNNGKVQVFDSYSFQAKSFHSEKYYFKSIDTWLMGVCHSFCPDHPWKKSVFQPGKKSIFNPDDELGDEDERAGDSDCETDVVCEADDTHKMKKEMSALISVKAEDQVQNNRNPRHSCYHKQIDVSHGNENTEDLPVQINEPTEEKDKFCEDLKHNKVLEHQITKTKATDASNTFDVSVKMFNTLESSDNSDKGDRTKTKATIPTDTFDQIDDSLKMIKTFESSDNLDQDETKKTQAAITSETTFESCDNLDEDERTKVKATISSVNFDQQKETMFESCNYLNADERKKAKATITSETTFESCDYLYEDGRTKAEDTCKEISKGLEHSVCSDDELPTQTGTRIDDIILLDSKLACQKCDGQNREMSHDRQQGRHYSEPLDDIKIENTDIKMNESSEVTDHIPVVHPNSLNEANYSCVISDTSQLIGDECLSEEPDISHFTAQAYKSSTTSTTNLLSTTHNNPSMHMQMSGSYKDNELKNLQHTSLNCKIGSDISTVFDQCNELKNLQKTSLNCEIGSDISTVFEERNELKNFLSTSLDCESTSDVSTVVKSGENFPEEIPSDNLSISTNNNQSMHVQMLGSYKDNDLKHFQNTSLNYEIGSDVSMLVKNDQNISGEILSENFSISKMPSDDERMSVSDSEDFVSPVLSDSCCCNCESDNCLRDAPAFQGIEIWNGLTFTESDSHSSTNITIDNQTYANKMPCSRLDLNLNQVQLLKKNNDNDYWEPSDDRNQEFTNVNHSNVCIGAKEPGGIVEFPRILADDFGSTKVVVEKIQSCPMKDVAQDEPVDSDRGAAGGRRTFSSGDIEGKNEGVSSGSGNGGDGKGEDKGGNKRGGGKRTPGGKTTKLPGCCLPSNMMNTFYIGGGNGVALVEGALLNLGWKRTTDKYDERFKLKWVECKSRINYQSFREGDQLVNHIPNCHLLTNKMGLLNSLQEYERVTLSTKGRPPRLKMVDIVPETYKLDDKNDRETFLEQYKDGEMWICKPTGMNQGKGIFLLRSKEEIDKLLSEREERQQQQRKSTRPLMSRIVQRYIHNPLLLDGRKFDIRAYMLIASTTPFLVVYHKGYVRLSCMPYNGEDTNLTTHLTNQYIQKKDPNYQDVKEDTAWSMDKFNDYINEKVAPEKNLEPNFVYNYLTKQMQRVMLHCFNSVKHKLQTKMGYFDLYGLDFMIDTDMKVWMIEINVNPSLSTNCEALREVIPSVVEESINMSIECFEKSRKNQALMPLNSLKGFTVLYCGSQPNAVQSRQPRSSSPAKDTPEKNPKVTQVSPNRRTVSPSRSFVPRTNATHSMPPIQSKSGTVNTEAELYAKSPYNNAMTNPKPVNIQNKTTHPKPVNKPATTATTPPNDQTSGSKSSPKSTPPSNNPQKSITPSNTPPKSTTSSNTPQKSTTPLTNPPKSTPPLNTPPKSTTLSNSQPKSTTPSNPSSKSPSQGSSPNGEEVKLKMVHKNSVKLKTDSVSNDRGN</sequence>
<evidence type="ECO:0000313" key="7">
    <source>
        <dbReference type="EMBL" id="KAK6177666.1"/>
    </source>
</evidence>
<evidence type="ECO:0000256" key="4">
    <source>
        <dbReference type="ARBA" id="ARBA00022807"/>
    </source>
</evidence>
<comment type="caution">
    <text evidence="7">The sequence shown here is derived from an EMBL/GenBank/DDBJ whole genome shotgun (WGS) entry which is preliminary data.</text>
</comment>
<proteinExistence type="inferred from homology"/>
<dbReference type="InterPro" id="IPR004344">
    <property type="entry name" value="TTL/TTLL_fam"/>
</dbReference>
<feature type="compositionally biased region" description="Polar residues" evidence="5">
    <location>
        <begin position="1452"/>
        <end position="1464"/>
    </location>
</feature>
<feature type="compositionally biased region" description="Low complexity" evidence="5">
    <location>
        <begin position="1574"/>
        <end position="1602"/>
    </location>
</feature>
<dbReference type="InterPro" id="IPR000064">
    <property type="entry name" value="NLP_P60_dom"/>
</dbReference>
<protein>
    <recommendedName>
        <fullName evidence="6">NlpC/P60 domain-containing protein</fullName>
    </recommendedName>
</protein>
<dbReference type="Proteomes" id="UP001347796">
    <property type="component" value="Unassembled WGS sequence"/>
</dbReference>
<dbReference type="PROSITE" id="PS51221">
    <property type="entry name" value="TTL"/>
    <property type="match status" value="1"/>
</dbReference>
<keyword evidence="4" id="KW-0788">Thiol protease</keyword>
<feature type="compositionally biased region" description="Polar residues" evidence="5">
    <location>
        <begin position="1473"/>
        <end position="1512"/>
    </location>
</feature>
<keyword evidence="3" id="KW-0378">Hydrolase</keyword>
<dbReference type="Gene3D" id="3.30.470.20">
    <property type="entry name" value="ATP-grasp fold, B domain"/>
    <property type="match status" value="1"/>
</dbReference>
<keyword evidence="8" id="KW-1185">Reference proteome</keyword>